<reference evidence="2 3" key="1">
    <citation type="submission" date="2017-03" db="EMBL/GenBank/DDBJ databases">
        <title>WGS assembly of Porphyra umbilicalis.</title>
        <authorList>
            <person name="Brawley S.H."/>
            <person name="Blouin N.A."/>
            <person name="Ficko-Blean E."/>
            <person name="Wheeler G.L."/>
            <person name="Lohr M."/>
            <person name="Goodson H.V."/>
            <person name="Jenkins J.W."/>
            <person name="Blaby-Haas C.E."/>
            <person name="Helliwell K.E."/>
            <person name="Chan C."/>
            <person name="Marriage T."/>
            <person name="Bhattacharya D."/>
            <person name="Klein A.S."/>
            <person name="Badis Y."/>
            <person name="Brodie J."/>
            <person name="Cao Y."/>
            <person name="Collen J."/>
            <person name="Dittami S.M."/>
            <person name="Gachon C.M."/>
            <person name="Green B.R."/>
            <person name="Karpowicz S."/>
            <person name="Kim J.W."/>
            <person name="Kudahl U."/>
            <person name="Lin S."/>
            <person name="Michel G."/>
            <person name="Mittag M."/>
            <person name="Olson B.J."/>
            <person name="Pangilinan J."/>
            <person name="Peng Y."/>
            <person name="Qiu H."/>
            <person name="Shu S."/>
            <person name="Singer J.T."/>
            <person name="Smith A.G."/>
            <person name="Sprecher B.N."/>
            <person name="Wagner V."/>
            <person name="Wang W."/>
            <person name="Wang Z.-Y."/>
            <person name="Yan J."/>
            <person name="Yarish C."/>
            <person name="Zoeuner-Riek S."/>
            <person name="Zhuang Y."/>
            <person name="Zou Y."/>
            <person name="Lindquist E.A."/>
            <person name="Grimwood J."/>
            <person name="Barry K."/>
            <person name="Rokhsar D.S."/>
            <person name="Schmutz J."/>
            <person name="Stiller J.W."/>
            <person name="Grossman A.R."/>
            <person name="Prochnik S.E."/>
        </authorList>
    </citation>
    <scope>NUCLEOTIDE SEQUENCE [LARGE SCALE GENOMIC DNA]</scope>
    <source>
        <strain evidence="2">4086291</strain>
    </source>
</reference>
<feature type="region of interest" description="Disordered" evidence="1">
    <location>
        <begin position="535"/>
        <end position="561"/>
    </location>
</feature>
<evidence type="ECO:0000256" key="1">
    <source>
        <dbReference type="SAM" id="MobiDB-lite"/>
    </source>
</evidence>
<feature type="compositionally biased region" description="Low complexity" evidence="1">
    <location>
        <begin position="420"/>
        <end position="429"/>
    </location>
</feature>
<keyword evidence="3" id="KW-1185">Reference proteome</keyword>
<accession>A0A1X6NRA9</accession>
<feature type="compositionally biased region" description="Pro residues" evidence="1">
    <location>
        <begin position="453"/>
        <end position="463"/>
    </location>
</feature>
<feature type="region of interest" description="Disordered" evidence="1">
    <location>
        <begin position="402"/>
        <end position="429"/>
    </location>
</feature>
<evidence type="ECO:0000313" key="3">
    <source>
        <dbReference type="Proteomes" id="UP000218209"/>
    </source>
</evidence>
<dbReference type="Proteomes" id="UP000218209">
    <property type="component" value="Unassembled WGS sequence"/>
</dbReference>
<sequence length="584" mass="58831">MATRRTLLQYSDAERQWLFAEDGNVERRLSASGLRNAAVWRTTETFSGEPFTQGMMDAPDTALGMDLAYLTRALATANPMTSGRFLYDEENHELLIRLNFAGNITVLRYKMIPSSGIRERSVTMFAPPPGDDGSGEVLPSVVTSHLDIIDTCYGGRHGDAAPGVEGGPYPPPAALGAAEALDPTAASATFTPSAATVRTSVVDFEGFGASVAARLGGLFQPCLSGVMFGTPFSQDAGGWVADGLASAQTCLRLAPPEAVGPQSAALPGGGGDYHFHPTLPSLPPDAMDALERSFASLAFASTPTRGMSGRLALEAGGGGAPPPPPPPRPSKRWTLLWLRLPPPPPLLPPAATPWGAPDAGPVDLGHNAYAALPLLSPVSEPLLDGAAVYAAAAAAAAAATAAPAGAPAPPPPSWPPAAEVPPTAAAAPPYGWTQADARWTAAEPQLMAALYGTPPPTLPPPNGPSSSHGGAVGAPSTLPPPYADGGPAGSPPYLVPAAPPVGAPSGAAAADAYAAGGVAVHPLGAAMAPRGAPVHPHVAPAQAPPAAPASGVASEATDVRPSAAQIEGFSRLFAAAETSSESVD</sequence>
<name>A0A1X6NRA9_PORUM</name>
<feature type="compositionally biased region" description="Pro residues" evidence="1">
    <location>
        <begin position="406"/>
        <end position="419"/>
    </location>
</feature>
<proteinExistence type="predicted"/>
<feature type="region of interest" description="Disordered" evidence="1">
    <location>
        <begin position="450"/>
        <end position="487"/>
    </location>
</feature>
<feature type="region of interest" description="Disordered" evidence="1">
    <location>
        <begin position="308"/>
        <end position="332"/>
    </location>
</feature>
<gene>
    <name evidence="2" type="ORF">BU14_0585s0006</name>
</gene>
<evidence type="ECO:0000313" key="2">
    <source>
        <dbReference type="EMBL" id="OSX71159.1"/>
    </source>
</evidence>
<dbReference type="AlphaFoldDB" id="A0A1X6NRA9"/>
<protein>
    <submittedName>
        <fullName evidence="2">Uncharacterized protein</fullName>
    </submittedName>
</protein>
<dbReference type="EMBL" id="KV919163">
    <property type="protein sequence ID" value="OSX71159.1"/>
    <property type="molecule type" value="Genomic_DNA"/>
</dbReference>
<organism evidence="2 3">
    <name type="scientific">Porphyra umbilicalis</name>
    <name type="common">Purple laver</name>
    <name type="synonym">Red alga</name>
    <dbReference type="NCBI Taxonomy" id="2786"/>
    <lineage>
        <taxon>Eukaryota</taxon>
        <taxon>Rhodophyta</taxon>
        <taxon>Bangiophyceae</taxon>
        <taxon>Bangiales</taxon>
        <taxon>Bangiaceae</taxon>
        <taxon>Porphyra</taxon>
    </lineage>
</organism>